<sequence>MQLARQRGGSAVIPLTPLVDVMLILLVFFMVTSTYLDLRMIPTGPGGEAESAGAASTGAGAGAAPVTLLLRLDGSGAVVHRGRALSAGELESQLASAGRVLILPSGTATAQDLVGLLEAVTGAGVADVRIVRLEARP</sequence>
<keyword evidence="3" id="KW-1003">Cell membrane</keyword>
<proteinExistence type="inferred from homology"/>
<keyword evidence="4 7" id="KW-0812">Transmembrane</keyword>
<evidence type="ECO:0000313" key="9">
    <source>
        <dbReference type="EMBL" id="GMG85522.1"/>
    </source>
</evidence>
<comment type="similarity">
    <text evidence="2 7">Belongs to the ExbD/TolR family.</text>
</comment>
<keyword evidence="7" id="KW-0813">Transport</keyword>
<evidence type="ECO:0008006" key="11">
    <source>
        <dbReference type="Google" id="ProtNLM"/>
    </source>
</evidence>
<evidence type="ECO:0000256" key="2">
    <source>
        <dbReference type="ARBA" id="ARBA00005811"/>
    </source>
</evidence>
<keyword evidence="7" id="KW-0653">Protein transport</keyword>
<evidence type="ECO:0000256" key="4">
    <source>
        <dbReference type="ARBA" id="ARBA00022692"/>
    </source>
</evidence>
<keyword evidence="10" id="KW-1185">Reference proteome</keyword>
<dbReference type="InterPro" id="IPR003400">
    <property type="entry name" value="ExbD"/>
</dbReference>
<dbReference type="PANTHER" id="PTHR30558:SF3">
    <property type="entry name" value="BIOPOLYMER TRANSPORT PROTEIN EXBD-RELATED"/>
    <property type="match status" value="1"/>
</dbReference>
<dbReference type="Pfam" id="PF02472">
    <property type="entry name" value="ExbD"/>
    <property type="match status" value="1"/>
</dbReference>
<protein>
    <recommendedName>
        <fullName evidence="11">Biopolymer transporter ExbD</fullName>
    </recommendedName>
</protein>
<name>A0ABQ6LTY4_9RHOB</name>
<evidence type="ECO:0000313" key="10">
    <source>
        <dbReference type="Proteomes" id="UP001239909"/>
    </source>
</evidence>
<evidence type="ECO:0000256" key="8">
    <source>
        <dbReference type="SAM" id="Phobius"/>
    </source>
</evidence>
<comment type="subcellular location">
    <subcellularLocation>
        <location evidence="1">Cell membrane</location>
        <topology evidence="1">Single-pass membrane protein</topology>
    </subcellularLocation>
    <subcellularLocation>
        <location evidence="7">Cell membrane</location>
        <topology evidence="7">Single-pass type II membrane protein</topology>
    </subcellularLocation>
</comment>
<reference evidence="9 10" key="1">
    <citation type="submission" date="2023-04" db="EMBL/GenBank/DDBJ databases">
        <title>Marinoamorphus aggregata gen. nov., sp. Nov., isolate from tissue of brittle star Ophioplocus japonicus.</title>
        <authorList>
            <person name="Kawano K."/>
            <person name="Sawayama S."/>
            <person name="Nakagawa S."/>
        </authorList>
    </citation>
    <scope>NUCLEOTIDE SEQUENCE [LARGE SCALE GENOMIC DNA]</scope>
    <source>
        <strain evidence="9 10">NKW23</strain>
    </source>
</reference>
<evidence type="ECO:0000256" key="7">
    <source>
        <dbReference type="RuleBase" id="RU003879"/>
    </source>
</evidence>
<feature type="transmembrane region" description="Helical" evidence="8">
    <location>
        <begin position="12"/>
        <end position="31"/>
    </location>
</feature>
<comment type="caution">
    <text evidence="9">The sequence shown here is derived from an EMBL/GenBank/DDBJ whole genome shotgun (WGS) entry which is preliminary data.</text>
</comment>
<evidence type="ECO:0000256" key="6">
    <source>
        <dbReference type="ARBA" id="ARBA00023136"/>
    </source>
</evidence>
<dbReference type="Proteomes" id="UP001239909">
    <property type="component" value="Unassembled WGS sequence"/>
</dbReference>
<evidence type="ECO:0000256" key="1">
    <source>
        <dbReference type="ARBA" id="ARBA00004162"/>
    </source>
</evidence>
<evidence type="ECO:0000256" key="3">
    <source>
        <dbReference type="ARBA" id="ARBA00022475"/>
    </source>
</evidence>
<gene>
    <name evidence="9" type="ORF">LNKW23_47440</name>
</gene>
<organism evidence="9 10">
    <name type="scientific">Paralimibaculum aggregatum</name>
    <dbReference type="NCBI Taxonomy" id="3036245"/>
    <lineage>
        <taxon>Bacteria</taxon>
        <taxon>Pseudomonadati</taxon>
        <taxon>Pseudomonadota</taxon>
        <taxon>Alphaproteobacteria</taxon>
        <taxon>Rhodobacterales</taxon>
        <taxon>Paracoccaceae</taxon>
        <taxon>Paralimibaculum</taxon>
    </lineage>
</organism>
<dbReference type="EMBL" id="BSYI01000071">
    <property type="protein sequence ID" value="GMG85522.1"/>
    <property type="molecule type" value="Genomic_DNA"/>
</dbReference>
<evidence type="ECO:0000256" key="5">
    <source>
        <dbReference type="ARBA" id="ARBA00022989"/>
    </source>
</evidence>
<accession>A0ABQ6LTY4</accession>
<keyword evidence="5 8" id="KW-1133">Transmembrane helix</keyword>
<dbReference type="PANTHER" id="PTHR30558">
    <property type="entry name" value="EXBD MEMBRANE COMPONENT OF PMF-DRIVEN MACROMOLECULE IMPORT SYSTEM"/>
    <property type="match status" value="1"/>
</dbReference>
<keyword evidence="6 8" id="KW-0472">Membrane</keyword>